<organism evidence="1 2">
    <name type="scientific">Dictyobacter kobayashii</name>
    <dbReference type="NCBI Taxonomy" id="2014872"/>
    <lineage>
        <taxon>Bacteria</taxon>
        <taxon>Bacillati</taxon>
        <taxon>Chloroflexota</taxon>
        <taxon>Ktedonobacteria</taxon>
        <taxon>Ktedonobacterales</taxon>
        <taxon>Dictyobacteraceae</taxon>
        <taxon>Dictyobacter</taxon>
    </lineage>
</organism>
<reference evidence="2" key="1">
    <citation type="submission" date="2018-12" db="EMBL/GenBank/DDBJ databases">
        <title>Tengunoibacter tsumagoiensis gen. nov., sp. nov., Dictyobacter kobayashii sp. nov., D. alpinus sp. nov., and D. joshuensis sp. nov. and description of Dictyobacteraceae fam. nov. within the order Ktedonobacterales isolated from Tengu-no-mugimeshi.</title>
        <authorList>
            <person name="Wang C.M."/>
            <person name="Zheng Y."/>
            <person name="Sakai Y."/>
            <person name="Toyoda A."/>
            <person name="Minakuchi Y."/>
            <person name="Abe K."/>
            <person name="Yokota A."/>
            <person name="Yabe S."/>
        </authorList>
    </citation>
    <scope>NUCLEOTIDE SEQUENCE [LARGE SCALE GENOMIC DNA]</scope>
    <source>
        <strain evidence="2">Uno11</strain>
    </source>
</reference>
<protein>
    <submittedName>
        <fullName evidence="1">Uncharacterized protein</fullName>
    </submittedName>
</protein>
<dbReference type="EMBL" id="BIFS01000001">
    <property type="protein sequence ID" value="GCE16988.1"/>
    <property type="molecule type" value="Genomic_DNA"/>
</dbReference>
<sequence>MYLFDPILQHISLDVMWVADRAKTGKELLISNLANFAREENNYADETRIAHLNSVSNEMDLHVLLSKTPQEMPLVCQE</sequence>
<dbReference type="Proteomes" id="UP000287188">
    <property type="component" value="Unassembled WGS sequence"/>
</dbReference>
<evidence type="ECO:0000313" key="1">
    <source>
        <dbReference type="EMBL" id="GCE16988.1"/>
    </source>
</evidence>
<name>A0A402AD25_9CHLR</name>
<proteinExistence type="predicted"/>
<gene>
    <name evidence="1" type="ORF">KDK_07880</name>
</gene>
<accession>A0A402AD25</accession>
<evidence type="ECO:0000313" key="2">
    <source>
        <dbReference type="Proteomes" id="UP000287188"/>
    </source>
</evidence>
<comment type="caution">
    <text evidence="1">The sequence shown here is derived from an EMBL/GenBank/DDBJ whole genome shotgun (WGS) entry which is preliminary data.</text>
</comment>
<dbReference type="AlphaFoldDB" id="A0A402AD25"/>
<keyword evidence="2" id="KW-1185">Reference proteome</keyword>